<dbReference type="AlphaFoldDB" id="A0A1V4A5P8"/>
<accession>A0A1V4A5P8</accession>
<dbReference type="Proteomes" id="UP000190539">
    <property type="component" value="Unassembled WGS sequence"/>
</dbReference>
<organism evidence="2 3">
    <name type="scientific">Streptomyces tsukubensis</name>
    <dbReference type="NCBI Taxonomy" id="83656"/>
    <lineage>
        <taxon>Bacteria</taxon>
        <taxon>Bacillati</taxon>
        <taxon>Actinomycetota</taxon>
        <taxon>Actinomycetes</taxon>
        <taxon>Kitasatosporales</taxon>
        <taxon>Streptomycetaceae</taxon>
        <taxon>Streptomyces</taxon>
    </lineage>
</organism>
<dbReference type="SUPFAM" id="SSF55729">
    <property type="entry name" value="Acyl-CoA N-acyltransferases (Nat)"/>
    <property type="match status" value="1"/>
</dbReference>
<evidence type="ECO:0000313" key="3">
    <source>
        <dbReference type="Proteomes" id="UP000190539"/>
    </source>
</evidence>
<evidence type="ECO:0000259" key="1">
    <source>
        <dbReference type="PROSITE" id="PS51186"/>
    </source>
</evidence>
<dbReference type="GO" id="GO:0016747">
    <property type="term" value="F:acyltransferase activity, transferring groups other than amino-acyl groups"/>
    <property type="evidence" value="ECO:0007669"/>
    <property type="project" value="InterPro"/>
</dbReference>
<dbReference type="OrthoDB" id="164800at2"/>
<protein>
    <submittedName>
        <fullName evidence="2">GNAT family N-acetyltransferase</fullName>
    </submittedName>
</protein>
<dbReference type="InterPro" id="IPR016181">
    <property type="entry name" value="Acyl_CoA_acyltransferase"/>
</dbReference>
<keyword evidence="3" id="KW-1185">Reference proteome</keyword>
<dbReference type="InterPro" id="IPR000182">
    <property type="entry name" value="GNAT_dom"/>
</dbReference>
<gene>
    <name evidence="2" type="ORF">B1H18_21120</name>
</gene>
<sequence>MSSTPEKQDVTSEDLLAAYDAQLRGVTESLDTGVVAELDGPVTRISGRRQGFVSGPRDLGVTGSALDTLIARQRDHFAARGESVEWKTRAHDLPVDIPERLRAAGFVPEERETVLVGRSEKLAGEPLLPAGVTLRRVSSRYELDRIDALGAAVWGEGHPALAEDLQRQLGAAPDDLIVLVAEAAGELVCAARLELTPGLDFAGLWGGNTLEAWRGKGLYRATVAARAKIAAERGVPYLQVDASDDSAPILRRLGFVEITTTTPYVWSPDAPANVAE</sequence>
<dbReference type="RefSeq" id="WP_077969899.1">
    <property type="nucleotide sequence ID" value="NZ_CP045178.1"/>
</dbReference>
<dbReference type="EMBL" id="MVFC01000018">
    <property type="protein sequence ID" value="OON76439.1"/>
    <property type="molecule type" value="Genomic_DNA"/>
</dbReference>
<proteinExistence type="predicted"/>
<comment type="caution">
    <text evidence="2">The sequence shown here is derived from an EMBL/GenBank/DDBJ whole genome shotgun (WGS) entry which is preliminary data.</text>
</comment>
<dbReference type="STRING" id="83656.B1H18_21120"/>
<reference evidence="2 3" key="1">
    <citation type="submission" date="2017-02" db="EMBL/GenBank/DDBJ databases">
        <title>Draft Genome Sequence of Streptomyces tsukubaensis F601, a Producer of the immunosuppressant tacrolimus FK506.</title>
        <authorList>
            <person name="Zong G."/>
            <person name="Zhong C."/>
            <person name="Fu J."/>
            <person name="Qin R."/>
            <person name="Cao G."/>
        </authorList>
    </citation>
    <scope>NUCLEOTIDE SEQUENCE [LARGE SCALE GENOMIC DNA]</scope>
    <source>
        <strain evidence="2 3">F601</strain>
    </source>
</reference>
<keyword evidence="2" id="KW-0808">Transferase</keyword>
<dbReference type="PROSITE" id="PS51186">
    <property type="entry name" value="GNAT"/>
    <property type="match status" value="1"/>
</dbReference>
<evidence type="ECO:0000313" key="2">
    <source>
        <dbReference type="EMBL" id="OON76439.1"/>
    </source>
</evidence>
<dbReference type="Gene3D" id="3.40.630.30">
    <property type="match status" value="1"/>
</dbReference>
<feature type="domain" description="N-acetyltransferase" evidence="1">
    <location>
        <begin position="132"/>
        <end position="271"/>
    </location>
</feature>
<name>A0A1V4A5P8_9ACTN</name>